<name>W1YQU8_9ZZZZ</name>
<evidence type="ECO:0000256" key="4">
    <source>
        <dbReference type="ARBA" id="ARBA00023295"/>
    </source>
</evidence>
<reference evidence="6" key="1">
    <citation type="submission" date="2013-12" db="EMBL/GenBank/DDBJ databases">
        <title>A Varibaculum cambriense genome reconstructed from a premature infant gut community with otherwise low bacterial novelty that shifts toward anaerobic metabolism during the third week of life.</title>
        <authorList>
            <person name="Brown C.T."/>
            <person name="Sharon I."/>
            <person name="Thomas B.C."/>
            <person name="Castelle C.J."/>
            <person name="Morowitz M.J."/>
            <person name="Banfield J.F."/>
        </authorList>
    </citation>
    <scope>NUCLEOTIDE SEQUENCE</scope>
</reference>
<dbReference type="SUPFAM" id="SSF51445">
    <property type="entry name" value="(Trans)glycosidases"/>
    <property type="match status" value="1"/>
</dbReference>
<evidence type="ECO:0000256" key="1">
    <source>
        <dbReference type="ARBA" id="ARBA00001412"/>
    </source>
</evidence>
<proteinExistence type="predicted"/>
<dbReference type="Gene3D" id="3.20.20.80">
    <property type="entry name" value="Glycosidases"/>
    <property type="match status" value="1"/>
</dbReference>
<feature type="non-terminal residue" evidence="6">
    <location>
        <position position="108"/>
    </location>
</feature>
<gene>
    <name evidence="6" type="ORF">Q604_UNBC02444G0001</name>
</gene>
<dbReference type="AlphaFoldDB" id="W1YQU8"/>
<dbReference type="EC" id="3.2.1.23" evidence="2"/>
<feature type="domain" description="Glycoside hydrolase family 2 catalytic" evidence="5">
    <location>
        <begin position="1"/>
        <end position="107"/>
    </location>
</feature>
<evidence type="ECO:0000256" key="2">
    <source>
        <dbReference type="ARBA" id="ARBA00012756"/>
    </source>
</evidence>
<dbReference type="EMBL" id="AZMM01002444">
    <property type="protein sequence ID" value="ETJ43549.1"/>
    <property type="molecule type" value="Genomic_DNA"/>
</dbReference>
<comment type="catalytic activity">
    <reaction evidence="1">
        <text>Hydrolysis of terminal non-reducing beta-D-galactose residues in beta-D-galactosides.</text>
        <dbReference type="EC" id="3.2.1.23"/>
    </reaction>
</comment>
<keyword evidence="3" id="KW-0378">Hydrolase</keyword>
<dbReference type="Pfam" id="PF02836">
    <property type="entry name" value="Glyco_hydro_2_C"/>
    <property type="match status" value="1"/>
</dbReference>
<dbReference type="GO" id="GO:0004565">
    <property type="term" value="F:beta-galactosidase activity"/>
    <property type="evidence" value="ECO:0007669"/>
    <property type="project" value="UniProtKB-EC"/>
</dbReference>
<dbReference type="InterPro" id="IPR050347">
    <property type="entry name" value="Bact_Beta-galactosidase"/>
</dbReference>
<organism evidence="6">
    <name type="scientific">human gut metagenome</name>
    <dbReference type="NCBI Taxonomy" id="408170"/>
    <lineage>
        <taxon>unclassified sequences</taxon>
        <taxon>metagenomes</taxon>
        <taxon>organismal metagenomes</taxon>
    </lineage>
</organism>
<evidence type="ECO:0000259" key="5">
    <source>
        <dbReference type="Pfam" id="PF02836"/>
    </source>
</evidence>
<dbReference type="GO" id="GO:0005990">
    <property type="term" value="P:lactose catabolic process"/>
    <property type="evidence" value="ECO:0007669"/>
    <property type="project" value="TreeGrafter"/>
</dbReference>
<sequence>SIIFWSLGNESGTGRNLAAMSQWIHERDHQRLVHYEADFAGQYTDVHSRMYPTLEEVAAVVERDPASPAGTGPVALSGIPASRLSPGQAAHVRTLPYVMCESLHAMGT</sequence>
<dbReference type="PANTHER" id="PTHR46323:SF2">
    <property type="entry name" value="BETA-GALACTOSIDASE"/>
    <property type="match status" value="1"/>
</dbReference>
<dbReference type="GO" id="GO:0009341">
    <property type="term" value="C:beta-galactosidase complex"/>
    <property type="evidence" value="ECO:0007669"/>
    <property type="project" value="TreeGrafter"/>
</dbReference>
<protein>
    <recommendedName>
        <fullName evidence="2">beta-galactosidase</fullName>
        <ecNumber evidence="2">3.2.1.23</ecNumber>
    </recommendedName>
</protein>
<dbReference type="InterPro" id="IPR006103">
    <property type="entry name" value="Glyco_hydro_2_cat"/>
</dbReference>
<keyword evidence="4" id="KW-0326">Glycosidase</keyword>
<comment type="caution">
    <text evidence="6">The sequence shown here is derived from an EMBL/GenBank/DDBJ whole genome shotgun (WGS) entry which is preliminary data.</text>
</comment>
<dbReference type="InterPro" id="IPR017853">
    <property type="entry name" value="GH"/>
</dbReference>
<evidence type="ECO:0000313" key="6">
    <source>
        <dbReference type="EMBL" id="ETJ43549.1"/>
    </source>
</evidence>
<dbReference type="PANTHER" id="PTHR46323">
    <property type="entry name" value="BETA-GALACTOSIDASE"/>
    <property type="match status" value="1"/>
</dbReference>
<evidence type="ECO:0000256" key="3">
    <source>
        <dbReference type="ARBA" id="ARBA00022801"/>
    </source>
</evidence>
<accession>W1YQU8</accession>
<feature type="non-terminal residue" evidence="6">
    <location>
        <position position="1"/>
    </location>
</feature>